<dbReference type="EMBL" id="CAJVPM010006374">
    <property type="protein sequence ID" value="CAG8534113.1"/>
    <property type="molecule type" value="Genomic_DNA"/>
</dbReference>
<name>A0ACA9LK09_9GLOM</name>
<evidence type="ECO:0000313" key="2">
    <source>
        <dbReference type="Proteomes" id="UP000789860"/>
    </source>
</evidence>
<sequence>MDSFKEKALVLNDIRSKFTQFQNNSDLISMDFHTSFRQQLFADYGYDPSIYIDEASFFKLFESQFDNEMPTEIIHQDEISKIQACFGEIVKTKYLDAVNSAHKFCRQKCRDQKKAALRDIFMLPSGNKDHVIEILKRIDSSFVDMLSRMIKQFQVTIGLDNTDFISVKNLISTNIRFNDEIKQILENYFCEVSDRPKHCEKLELSKTTGLTIKQIETWFNNRRNRAEKDNEKLERLTTEFLDKKVDWEDKFTAARSGKITAKDMKTIIIQAFELPCIDSIEEDDEELLEIETTRSNELFLEKSDSSSFKKSVKTRERLTKKNRKNITPYTKSSPMSKKMAIMRVKDNISASVVDIPCIDLIEDEEELPVIEETITMSNESFLEKSNSSSFKRSVKTRERLTKETRKKASPYTKSSPMTTKIAMTRINHVQDDISPPVEEIQHQDLNFNFSSSFEGDIFNYVSTYAPTTSFSNLSDISEFSQLSDVVDFDQLNDISAVNSYSTLPFALEQCDSLARSSNDPFNAVTVPHNLSEDYLNYTSNSSIFVTSDTTSEQESAVDMTNTYDLFNPLPDDINAIQLGFITQSSSLGNSNFTIDSLGEHIDHGT</sequence>
<gene>
    <name evidence="1" type="ORF">SCALOS_LOCUS4575</name>
</gene>
<accession>A0ACA9LK09</accession>
<organism evidence="1 2">
    <name type="scientific">Scutellospora calospora</name>
    <dbReference type="NCBI Taxonomy" id="85575"/>
    <lineage>
        <taxon>Eukaryota</taxon>
        <taxon>Fungi</taxon>
        <taxon>Fungi incertae sedis</taxon>
        <taxon>Mucoromycota</taxon>
        <taxon>Glomeromycotina</taxon>
        <taxon>Glomeromycetes</taxon>
        <taxon>Diversisporales</taxon>
        <taxon>Gigasporaceae</taxon>
        <taxon>Scutellospora</taxon>
    </lineage>
</organism>
<proteinExistence type="predicted"/>
<reference evidence="1" key="1">
    <citation type="submission" date="2021-06" db="EMBL/GenBank/DDBJ databases">
        <authorList>
            <person name="Kallberg Y."/>
            <person name="Tangrot J."/>
            <person name="Rosling A."/>
        </authorList>
    </citation>
    <scope>NUCLEOTIDE SEQUENCE</scope>
    <source>
        <strain evidence="1">AU212A</strain>
    </source>
</reference>
<evidence type="ECO:0000313" key="1">
    <source>
        <dbReference type="EMBL" id="CAG8534113.1"/>
    </source>
</evidence>
<keyword evidence="2" id="KW-1185">Reference proteome</keyword>
<dbReference type="Proteomes" id="UP000789860">
    <property type="component" value="Unassembled WGS sequence"/>
</dbReference>
<comment type="caution">
    <text evidence="1">The sequence shown here is derived from an EMBL/GenBank/DDBJ whole genome shotgun (WGS) entry which is preliminary data.</text>
</comment>
<protein>
    <submittedName>
        <fullName evidence="1">4373_t:CDS:1</fullName>
    </submittedName>
</protein>